<dbReference type="PANTHER" id="PTHR30537">
    <property type="entry name" value="HTH-TYPE TRANSCRIPTIONAL REGULATOR"/>
    <property type="match status" value="1"/>
</dbReference>
<dbReference type="Pfam" id="PF00126">
    <property type="entry name" value="HTH_1"/>
    <property type="match status" value="1"/>
</dbReference>
<dbReference type="InterPro" id="IPR036388">
    <property type="entry name" value="WH-like_DNA-bd_sf"/>
</dbReference>
<proteinExistence type="inferred from homology"/>
<gene>
    <name evidence="6" type="ORF">HW564_04945</name>
</gene>
<evidence type="ECO:0000256" key="3">
    <source>
        <dbReference type="ARBA" id="ARBA00023125"/>
    </source>
</evidence>
<dbReference type="GO" id="GO:0003700">
    <property type="term" value="F:DNA-binding transcription factor activity"/>
    <property type="evidence" value="ECO:0007669"/>
    <property type="project" value="InterPro"/>
</dbReference>
<dbReference type="Proteomes" id="UP000565723">
    <property type="component" value="Unassembled WGS sequence"/>
</dbReference>
<reference evidence="6 7" key="1">
    <citation type="journal article" date="2020" name="Proc. Natl. Acad. Sci. U.S.A.">
        <title>Ecological drivers of bacterial community assembly in synthetic phycospheres.</title>
        <authorList>
            <person name="Fu H."/>
            <person name="Uchimiya M."/>
            <person name="Gore J."/>
            <person name="Moran M.A."/>
        </authorList>
    </citation>
    <scope>NUCLEOTIDE SEQUENCE [LARGE SCALE GENOMIC DNA]</scope>
    <source>
        <strain evidence="6">HF-Din03</strain>
    </source>
</reference>
<dbReference type="AlphaFoldDB" id="A0A850LEU0"/>
<evidence type="ECO:0000256" key="2">
    <source>
        <dbReference type="ARBA" id="ARBA00023015"/>
    </source>
</evidence>
<dbReference type="InterPro" id="IPR036390">
    <property type="entry name" value="WH_DNA-bd_sf"/>
</dbReference>
<evidence type="ECO:0000256" key="1">
    <source>
        <dbReference type="ARBA" id="ARBA00009437"/>
    </source>
</evidence>
<protein>
    <submittedName>
        <fullName evidence="6">LysR family transcriptional regulator</fullName>
    </submittedName>
</protein>
<evidence type="ECO:0000313" key="6">
    <source>
        <dbReference type="EMBL" id="NVK96260.1"/>
    </source>
</evidence>
<dbReference type="OMA" id="TIADRHM"/>
<dbReference type="GO" id="GO:0043565">
    <property type="term" value="F:sequence-specific DNA binding"/>
    <property type="evidence" value="ECO:0007669"/>
    <property type="project" value="TreeGrafter"/>
</dbReference>
<name>A0A850LEU0_9RHOB</name>
<comment type="similarity">
    <text evidence="1">Belongs to the LysR transcriptional regulatory family.</text>
</comment>
<keyword evidence="3" id="KW-0238">DNA-binding</keyword>
<evidence type="ECO:0000256" key="4">
    <source>
        <dbReference type="ARBA" id="ARBA00023163"/>
    </source>
</evidence>
<evidence type="ECO:0000313" key="7">
    <source>
        <dbReference type="Proteomes" id="UP000565723"/>
    </source>
</evidence>
<dbReference type="Gene3D" id="1.10.10.10">
    <property type="entry name" value="Winged helix-like DNA-binding domain superfamily/Winged helix DNA-binding domain"/>
    <property type="match status" value="1"/>
</dbReference>
<dbReference type="SUPFAM" id="SSF46785">
    <property type="entry name" value="Winged helix' DNA-binding domain"/>
    <property type="match status" value="1"/>
</dbReference>
<dbReference type="InterPro" id="IPR000847">
    <property type="entry name" value="LysR_HTH_N"/>
</dbReference>
<dbReference type="PRINTS" id="PR00039">
    <property type="entry name" value="HTHLYSR"/>
</dbReference>
<dbReference type="SUPFAM" id="SSF53850">
    <property type="entry name" value="Periplasmic binding protein-like II"/>
    <property type="match status" value="1"/>
</dbReference>
<dbReference type="Gene3D" id="3.40.190.10">
    <property type="entry name" value="Periplasmic binding protein-like II"/>
    <property type="match status" value="2"/>
</dbReference>
<dbReference type="PROSITE" id="PS50931">
    <property type="entry name" value="HTH_LYSR"/>
    <property type="match status" value="1"/>
</dbReference>
<evidence type="ECO:0000259" key="5">
    <source>
        <dbReference type="PROSITE" id="PS50931"/>
    </source>
</evidence>
<dbReference type="EMBL" id="JABXIY010000012">
    <property type="protein sequence ID" value="NVK96260.1"/>
    <property type="molecule type" value="Genomic_DNA"/>
</dbReference>
<dbReference type="Pfam" id="PF03466">
    <property type="entry name" value="LysR_substrate"/>
    <property type="match status" value="1"/>
</dbReference>
<dbReference type="GO" id="GO:0006351">
    <property type="term" value="P:DNA-templated transcription"/>
    <property type="evidence" value="ECO:0007669"/>
    <property type="project" value="TreeGrafter"/>
</dbReference>
<feature type="domain" description="HTH lysR-type" evidence="5">
    <location>
        <begin position="7"/>
        <end position="64"/>
    </location>
</feature>
<dbReference type="InterPro" id="IPR005119">
    <property type="entry name" value="LysR_subst-bd"/>
</dbReference>
<dbReference type="InterPro" id="IPR058163">
    <property type="entry name" value="LysR-type_TF_proteobact-type"/>
</dbReference>
<comment type="caution">
    <text evidence="6">The sequence shown here is derived from an EMBL/GenBank/DDBJ whole genome shotgun (WGS) entry which is preliminary data.</text>
</comment>
<sequence length="309" mass="33683">MMARPSLPLHQIQAFDAAARHLSFTRAARELNVLGPAVGRQVAQLEADLGVSLFLRTKPRLTLTDEGAQLARAVAAGFEALHQGLAELRDRSGQAALVVNAAIGFTSYYLLPRMGAFQSRHPEIALQIVTRDQNPDYDPATCDLLVTFGTAGLEGMVSRRVIPERLVAVCTPAVLGGRGPLGRAELAAERLLHLSAESHFDDWQRYFEGSGVTPPSPPRHDRFHSFMVHNRAVQNGMGIGLSWRPFMDDQLESGALVLAATHECRTTRGYYCNVTPRGAGKPGAETFMTWLCEADRAPSPAADRSPRHP</sequence>
<accession>A0A850LEU0</accession>
<keyword evidence="2" id="KW-0805">Transcription regulation</keyword>
<keyword evidence="4" id="KW-0804">Transcription</keyword>
<dbReference type="PANTHER" id="PTHR30537:SF26">
    <property type="entry name" value="GLYCINE CLEAVAGE SYSTEM TRANSCRIPTIONAL ACTIVATOR"/>
    <property type="match status" value="1"/>
</dbReference>
<organism evidence="6 7">
    <name type="scientific">Ruegeria pomeroyi</name>
    <dbReference type="NCBI Taxonomy" id="89184"/>
    <lineage>
        <taxon>Bacteria</taxon>
        <taxon>Pseudomonadati</taxon>
        <taxon>Pseudomonadota</taxon>
        <taxon>Alphaproteobacteria</taxon>
        <taxon>Rhodobacterales</taxon>
        <taxon>Roseobacteraceae</taxon>
        <taxon>Ruegeria</taxon>
    </lineage>
</organism>